<evidence type="ECO:0000256" key="4">
    <source>
        <dbReference type="ARBA" id="ARBA00024893"/>
    </source>
</evidence>
<dbReference type="EMBL" id="ML996081">
    <property type="protein sequence ID" value="KAF2157004.1"/>
    <property type="molecule type" value="Genomic_DNA"/>
</dbReference>
<accession>A0A9P4MP93</accession>
<evidence type="ECO:0000256" key="1">
    <source>
        <dbReference type="ARBA" id="ARBA00004604"/>
    </source>
</evidence>
<feature type="compositionally biased region" description="Basic residues" evidence="7">
    <location>
        <begin position="1"/>
        <end position="16"/>
    </location>
</feature>
<feature type="compositionally biased region" description="Polar residues" evidence="7">
    <location>
        <begin position="518"/>
        <end position="542"/>
    </location>
</feature>
<reference evidence="8" key="1">
    <citation type="journal article" date="2020" name="Stud. Mycol.">
        <title>101 Dothideomycetes genomes: a test case for predicting lifestyles and emergence of pathogens.</title>
        <authorList>
            <person name="Haridas S."/>
            <person name="Albert R."/>
            <person name="Binder M."/>
            <person name="Bloem J."/>
            <person name="Labutti K."/>
            <person name="Salamov A."/>
            <person name="Andreopoulos B."/>
            <person name="Baker S."/>
            <person name="Barry K."/>
            <person name="Bills G."/>
            <person name="Bluhm B."/>
            <person name="Cannon C."/>
            <person name="Castanera R."/>
            <person name="Culley D."/>
            <person name="Daum C."/>
            <person name="Ezra D."/>
            <person name="Gonzalez J."/>
            <person name="Henrissat B."/>
            <person name="Kuo A."/>
            <person name="Liang C."/>
            <person name="Lipzen A."/>
            <person name="Lutzoni F."/>
            <person name="Magnuson J."/>
            <person name="Mondo S."/>
            <person name="Nolan M."/>
            <person name="Ohm R."/>
            <person name="Pangilinan J."/>
            <person name="Park H.-J."/>
            <person name="Ramirez L."/>
            <person name="Alfaro M."/>
            <person name="Sun H."/>
            <person name="Tritt A."/>
            <person name="Yoshinaga Y."/>
            <person name="Zwiers L.-H."/>
            <person name="Turgeon B."/>
            <person name="Goodwin S."/>
            <person name="Spatafora J."/>
            <person name="Crous P."/>
            <person name="Grigoriev I."/>
        </authorList>
    </citation>
    <scope>NUCLEOTIDE SEQUENCE</scope>
    <source>
        <strain evidence="8">CBS 260.36</strain>
    </source>
</reference>
<feature type="region of interest" description="Disordered" evidence="7">
    <location>
        <begin position="728"/>
        <end position="787"/>
    </location>
</feature>
<dbReference type="OrthoDB" id="392571at2759"/>
<dbReference type="AlphaFoldDB" id="A0A9P4MP93"/>
<evidence type="ECO:0000313" key="9">
    <source>
        <dbReference type="Proteomes" id="UP000799439"/>
    </source>
</evidence>
<dbReference type="InterPro" id="IPR011989">
    <property type="entry name" value="ARM-like"/>
</dbReference>
<dbReference type="PANTHER" id="PTHR13102:SF0">
    <property type="entry name" value="NUCLEOLAR PROTEIN 9"/>
    <property type="match status" value="1"/>
</dbReference>
<dbReference type="SMART" id="SM00025">
    <property type="entry name" value="Pumilio"/>
    <property type="match status" value="6"/>
</dbReference>
<sequence>MPRENKKRGRRGQTKRKHDEVVAANTADGEGESAKRVRLHEETTAEEDFLAQNRDYEPLDGDAGPADDPYPATSSAPAEKVFYGMLDEEEQEYFRKTDEMLELDSFADPAERALFLDNIYREADGKELKMACSQSCSRLMEKLIHLSNPAQLSKLFQKFNGHFLNLVQHRFASHCCERLFSRAAPIVTEELLKRPNEIQTTSEDDIYVPMENLFLHTIAELEGNIGFLMTDSFASHALRLLLLILAGEPLTSSTNKSLLQSKKKEKVVTNGISEANDLHLDQSRTVPKSFTEALEKLMADCVAGLHTQGLRTLALHPTGSPILQVLMRLELTHFGKSRAREPTSILRTLLPDDPISQGTESAGFINGLNYDPIGSHLLEVIIEHTPGKMFKHLYKEFWKDRLASLSRSEIAAFLVCKILERISRDDLVDAHELIVPVIPDLIEKNRVLVVKTLMQRCAVRNVDTQAVAVAIDTHFQGEDGFDVLKLLRLDKNELEQRYAARQKNKQTNGTSDHDGEDTVTNHNQNTASASRGQPADPNTISEEPSRLQGSILAQAMVLVAGPLSGLIFDAMPTLPPNILFEMAADPVTSRTLQATMTSTNASIIPRRKLVQQFYGKIGEMALDKSASHVVDAIWEGTHGLAFIRERIAEELAENEPALRESPCGRAVWKNWKMDLYKRRRQEWVFQSRNKASNDGFQSFEELDKNKKRMEGEQAQSSVQVTLSNAVKEAVEGTERKKTPLEKARERHAAQKKSRTERSARASSSKGGKPGKPGGGGSATGANATASV</sequence>
<dbReference type="Pfam" id="PF22493">
    <property type="entry name" value="PUF_NOP9"/>
    <property type="match status" value="1"/>
</dbReference>
<dbReference type="InterPro" id="IPR016024">
    <property type="entry name" value="ARM-type_fold"/>
</dbReference>
<evidence type="ECO:0000256" key="7">
    <source>
        <dbReference type="SAM" id="MobiDB-lite"/>
    </source>
</evidence>
<feature type="region of interest" description="Disordered" evidence="7">
    <location>
        <begin position="501"/>
        <end position="544"/>
    </location>
</feature>
<protein>
    <recommendedName>
        <fullName evidence="2">Nucleolar protein 9</fullName>
    </recommendedName>
    <alternativeName>
        <fullName evidence="5 6">Pumilio domain-containing protein NOP9</fullName>
    </alternativeName>
</protein>
<dbReference type="InterPro" id="IPR001313">
    <property type="entry name" value="Pumilio_RNA-bd_rpt"/>
</dbReference>
<evidence type="ECO:0000256" key="6">
    <source>
        <dbReference type="ARBA" id="ARBA00031929"/>
    </source>
</evidence>
<comment type="subcellular location">
    <subcellularLocation>
        <location evidence="1">Nucleus</location>
        <location evidence="1">Nucleolus</location>
    </subcellularLocation>
</comment>
<dbReference type="GO" id="GO:0005730">
    <property type="term" value="C:nucleolus"/>
    <property type="evidence" value="ECO:0007669"/>
    <property type="project" value="UniProtKB-SubCell"/>
</dbReference>
<keyword evidence="3" id="KW-0677">Repeat</keyword>
<organism evidence="8 9">
    <name type="scientific">Myriangium duriaei CBS 260.36</name>
    <dbReference type="NCBI Taxonomy" id="1168546"/>
    <lineage>
        <taxon>Eukaryota</taxon>
        <taxon>Fungi</taxon>
        <taxon>Dikarya</taxon>
        <taxon>Ascomycota</taxon>
        <taxon>Pezizomycotina</taxon>
        <taxon>Dothideomycetes</taxon>
        <taxon>Dothideomycetidae</taxon>
        <taxon>Myriangiales</taxon>
        <taxon>Myriangiaceae</taxon>
        <taxon>Myriangium</taxon>
    </lineage>
</organism>
<dbReference type="GO" id="GO:0000447">
    <property type="term" value="P:endonucleolytic cleavage in ITS1 to separate SSU-rRNA from 5.8S rRNA and LSU-rRNA from tricistronic rRNA transcript (SSU-rRNA, 5.8S rRNA, LSU-rRNA)"/>
    <property type="evidence" value="ECO:0007669"/>
    <property type="project" value="TreeGrafter"/>
</dbReference>
<dbReference type="GO" id="GO:0003723">
    <property type="term" value="F:RNA binding"/>
    <property type="evidence" value="ECO:0007669"/>
    <property type="project" value="InterPro"/>
</dbReference>
<dbReference type="PANTHER" id="PTHR13102">
    <property type="entry name" value="NUCLEOLAR PROTEIN 9"/>
    <property type="match status" value="1"/>
</dbReference>
<comment type="function">
    <text evidence="4">RNA-binding nucleolar protein required for pre-rRNA processing. Involved in production of 18S rRNA and assembly of small ribosomal subunit.</text>
</comment>
<feature type="region of interest" description="Disordered" evidence="7">
    <location>
        <begin position="1"/>
        <end position="75"/>
    </location>
</feature>
<proteinExistence type="predicted"/>
<dbReference type="GO" id="GO:0000056">
    <property type="term" value="P:ribosomal small subunit export from nucleus"/>
    <property type="evidence" value="ECO:0007669"/>
    <property type="project" value="TreeGrafter"/>
</dbReference>
<evidence type="ECO:0000256" key="2">
    <source>
        <dbReference type="ARBA" id="ARBA00016427"/>
    </source>
</evidence>
<dbReference type="Proteomes" id="UP000799439">
    <property type="component" value="Unassembled WGS sequence"/>
</dbReference>
<dbReference type="GO" id="GO:0030686">
    <property type="term" value="C:90S preribosome"/>
    <property type="evidence" value="ECO:0007669"/>
    <property type="project" value="TreeGrafter"/>
</dbReference>
<keyword evidence="9" id="KW-1185">Reference proteome</keyword>
<evidence type="ECO:0000256" key="5">
    <source>
        <dbReference type="ARBA" id="ARBA00030932"/>
    </source>
</evidence>
<evidence type="ECO:0000313" key="8">
    <source>
        <dbReference type="EMBL" id="KAF2157004.1"/>
    </source>
</evidence>
<gene>
    <name evidence="8" type="ORF">K461DRAFT_317172</name>
</gene>
<dbReference type="SUPFAM" id="SSF48371">
    <property type="entry name" value="ARM repeat"/>
    <property type="match status" value="1"/>
</dbReference>
<dbReference type="Gene3D" id="1.25.10.10">
    <property type="entry name" value="Leucine-rich Repeat Variant"/>
    <property type="match status" value="3"/>
</dbReference>
<dbReference type="GO" id="GO:0000480">
    <property type="term" value="P:endonucleolytic cleavage in 5'-ETS of tricistronic rRNA transcript (SSU-rRNA, 5.8S rRNA, LSU-rRNA)"/>
    <property type="evidence" value="ECO:0007669"/>
    <property type="project" value="TreeGrafter"/>
</dbReference>
<dbReference type="GO" id="GO:0030688">
    <property type="term" value="C:preribosome, small subunit precursor"/>
    <property type="evidence" value="ECO:0007669"/>
    <property type="project" value="TreeGrafter"/>
</dbReference>
<dbReference type="GO" id="GO:0000472">
    <property type="term" value="P:endonucleolytic cleavage to generate mature 5'-end of SSU-rRNA from (SSU-rRNA, 5.8S rRNA, LSU-rRNA)"/>
    <property type="evidence" value="ECO:0007669"/>
    <property type="project" value="TreeGrafter"/>
</dbReference>
<dbReference type="InterPro" id="IPR040000">
    <property type="entry name" value="NOP9"/>
</dbReference>
<name>A0A9P4MP93_9PEZI</name>
<feature type="compositionally biased region" description="Basic and acidic residues" evidence="7">
    <location>
        <begin position="32"/>
        <end position="43"/>
    </location>
</feature>
<comment type="caution">
    <text evidence="8">The sequence shown here is derived from an EMBL/GenBank/DDBJ whole genome shotgun (WGS) entry which is preliminary data.</text>
</comment>
<feature type="compositionally biased region" description="Basic and acidic residues" evidence="7">
    <location>
        <begin position="728"/>
        <end position="759"/>
    </location>
</feature>
<feature type="compositionally biased region" description="Gly residues" evidence="7">
    <location>
        <begin position="767"/>
        <end position="778"/>
    </location>
</feature>
<evidence type="ECO:0000256" key="3">
    <source>
        <dbReference type="ARBA" id="ARBA00022737"/>
    </source>
</evidence>